<dbReference type="InterPro" id="IPR004441">
    <property type="entry name" value="rRNA_MeTrfase_TrmH"/>
</dbReference>
<proteinExistence type="predicted"/>
<keyword evidence="5" id="KW-1185">Reference proteome</keyword>
<dbReference type="NCBIfam" id="TIGR00186">
    <property type="entry name" value="rRNA_methyl_3"/>
    <property type="match status" value="1"/>
</dbReference>
<dbReference type="SMART" id="SM00967">
    <property type="entry name" value="SpoU_sub_bind"/>
    <property type="match status" value="1"/>
</dbReference>
<dbReference type="Pfam" id="PF08032">
    <property type="entry name" value="SpoU_sub_bind"/>
    <property type="match status" value="1"/>
</dbReference>
<dbReference type="PANTHER" id="PTHR46429:SF1">
    <property type="entry name" value="23S RRNA (GUANOSINE-2'-O-)-METHYLTRANSFERASE RLMB"/>
    <property type="match status" value="1"/>
</dbReference>
<evidence type="ECO:0000313" key="4">
    <source>
        <dbReference type="EMBL" id="TKC99097.1"/>
    </source>
</evidence>
<dbReference type="Proteomes" id="UP000309215">
    <property type="component" value="Unassembled WGS sequence"/>
</dbReference>
<dbReference type="AlphaFoldDB" id="A0A4U1IWY9"/>
<dbReference type="Gene3D" id="3.40.1280.10">
    <property type="match status" value="1"/>
</dbReference>
<dbReference type="RefSeq" id="WP_136934159.1">
    <property type="nucleotide sequence ID" value="NZ_SSMQ01000060.1"/>
</dbReference>
<dbReference type="GO" id="GO:0008173">
    <property type="term" value="F:RNA methyltransferase activity"/>
    <property type="evidence" value="ECO:0007669"/>
    <property type="project" value="InterPro"/>
</dbReference>
<dbReference type="EMBL" id="SSMQ01000060">
    <property type="protein sequence ID" value="TKC99097.1"/>
    <property type="molecule type" value="Genomic_DNA"/>
</dbReference>
<dbReference type="GO" id="GO:0003723">
    <property type="term" value="F:RNA binding"/>
    <property type="evidence" value="ECO:0007669"/>
    <property type="project" value="InterPro"/>
</dbReference>
<dbReference type="Pfam" id="PF00588">
    <property type="entry name" value="SpoU_methylase"/>
    <property type="match status" value="1"/>
</dbReference>
<name>A0A4U1IWY9_9BACT</name>
<dbReference type="InterPro" id="IPR029026">
    <property type="entry name" value="tRNA_m1G_MTases_N"/>
</dbReference>
<dbReference type="CDD" id="cd18103">
    <property type="entry name" value="SpoU-like_RlmB"/>
    <property type="match status" value="1"/>
</dbReference>
<evidence type="ECO:0000256" key="2">
    <source>
        <dbReference type="ARBA" id="ARBA00022679"/>
    </source>
</evidence>
<reference evidence="4 5" key="1">
    <citation type="submission" date="2019-04" db="EMBL/GenBank/DDBJ databases">
        <authorList>
            <person name="Li Y."/>
            <person name="Wang J."/>
        </authorList>
    </citation>
    <scope>NUCLEOTIDE SEQUENCE [LARGE SCALE GENOMIC DNA]</scope>
    <source>
        <strain evidence="4 5">DSM 14668</strain>
    </source>
</reference>
<dbReference type="Gene3D" id="3.30.1330.30">
    <property type="match status" value="1"/>
</dbReference>
<dbReference type="SUPFAM" id="SSF55315">
    <property type="entry name" value="L30e-like"/>
    <property type="match status" value="1"/>
</dbReference>
<organism evidence="4 5">
    <name type="scientific">Polyangium fumosum</name>
    <dbReference type="NCBI Taxonomy" id="889272"/>
    <lineage>
        <taxon>Bacteria</taxon>
        <taxon>Pseudomonadati</taxon>
        <taxon>Myxococcota</taxon>
        <taxon>Polyangia</taxon>
        <taxon>Polyangiales</taxon>
        <taxon>Polyangiaceae</taxon>
        <taxon>Polyangium</taxon>
    </lineage>
</organism>
<dbReference type="GO" id="GO:0006396">
    <property type="term" value="P:RNA processing"/>
    <property type="evidence" value="ECO:0007669"/>
    <property type="project" value="InterPro"/>
</dbReference>
<dbReference type="GO" id="GO:0005829">
    <property type="term" value="C:cytosol"/>
    <property type="evidence" value="ECO:0007669"/>
    <property type="project" value="TreeGrafter"/>
</dbReference>
<dbReference type="SUPFAM" id="SSF75217">
    <property type="entry name" value="alpha/beta knot"/>
    <property type="match status" value="1"/>
</dbReference>
<gene>
    <name evidence="4" type="primary">rlmB</name>
    <name evidence="4" type="ORF">E8A74_38825</name>
</gene>
<sequence length="241" mass="25136">MSRLVYGLQPVREAVRVHGDALERVVVEQGGSPKIQAVGRFAEGRGVRVETAPRVELDRRTGGGRHQGVLAVAPDLRIRGVDQLAIEPTSIVVALDGIMDPQNFGAIVRSAVALGATGIVWPEHSSAPLSPAMFRASAGAIEHATLCRVSSLPEALRSLADRGVTVIALDAQGPTTLGAVDLRGPVAIVIGAEDKGARKAVLRACQHVARLPMAGPIGSLNASVAGALALYEVLRQRQVPT</sequence>
<keyword evidence="1 4" id="KW-0489">Methyltransferase</keyword>
<evidence type="ECO:0000256" key="1">
    <source>
        <dbReference type="ARBA" id="ARBA00022603"/>
    </source>
</evidence>
<dbReference type="InterPro" id="IPR029028">
    <property type="entry name" value="Alpha/beta_knot_MTases"/>
</dbReference>
<dbReference type="InterPro" id="IPR001537">
    <property type="entry name" value="SpoU_MeTrfase"/>
</dbReference>
<evidence type="ECO:0000313" key="5">
    <source>
        <dbReference type="Proteomes" id="UP000309215"/>
    </source>
</evidence>
<dbReference type="GO" id="GO:0032259">
    <property type="term" value="P:methylation"/>
    <property type="evidence" value="ECO:0007669"/>
    <property type="project" value="UniProtKB-KW"/>
</dbReference>
<evidence type="ECO:0000259" key="3">
    <source>
        <dbReference type="SMART" id="SM00967"/>
    </source>
</evidence>
<dbReference type="InterPro" id="IPR013123">
    <property type="entry name" value="SpoU_subst-bd"/>
</dbReference>
<accession>A0A4U1IWY9</accession>
<comment type="caution">
    <text evidence="4">The sequence shown here is derived from an EMBL/GenBank/DDBJ whole genome shotgun (WGS) entry which is preliminary data.</text>
</comment>
<dbReference type="InterPro" id="IPR029064">
    <property type="entry name" value="Ribosomal_eL30-like_sf"/>
</dbReference>
<protein>
    <submittedName>
        <fullName evidence="4">23S rRNA (Guanosine(2251)-2'-O)-methyltransferase RlmB</fullName>
    </submittedName>
</protein>
<feature type="domain" description="RNA 2-O ribose methyltransferase substrate binding" evidence="3">
    <location>
        <begin position="4"/>
        <end position="79"/>
    </location>
</feature>
<dbReference type="OrthoDB" id="9785673at2"/>
<keyword evidence="2 4" id="KW-0808">Transferase</keyword>
<dbReference type="PANTHER" id="PTHR46429">
    <property type="entry name" value="23S RRNA (GUANOSINE-2'-O-)-METHYLTRANSFERASE RLMB"/>
    <property type="match status" value="1"/>
</dbReference>